<dbReference type="EMBL" id="JBHSDC010000019">
    <property type="protein sequence ID" value="MFC4232226.1"/>
    <property type="molecule type" value="Genomic_DNA"/>
</dbReference>
<gene>
    <name evidence="3" type="ORF">ACFOW1_10010</name>
</gene>
<dbReference type="SMART" id="SM00897">
    <property type="entry name" value="FIST"/>
    <property type="match status" value="1"/>
</dbReference>
<protein>
    <submittedName>
        <fullName evidence="3">FIST signal transduction protein</fullName>
    </submittedName>
</protein>
<dbReference type="InterPro" id="IPR013702">
    <property type="entry name" value="FIST_domain_N"/>
</dbReference>
<name>A0ABV8PZX3_9BACT</name>
<keyword evidence="4" id="KW-1185">Reference proteome</keyword>
<evidence type="ECO:0000259" key="2">
    <source>
        <dbReference type="SMART" id="SM01204"/>
    </source>
</evidence>
<evidence type="ECO:0000313" key="3">
    <source>
        <dbReference type="EMBL" id="MFC4232226.1"/>
    </source>
</evidence>
<dbReference type="Pfam" id="PF08495">
    <property type="entry name" value="FIST"/>
    <property type="match status" value="1"/>
</dbReference>
<comment type="caution">
    <text evidence="3">The sequence shown here is derived from an EMBL/GenBank/DDBJ whole genome shotgun (WGS) entry which is preliminary data.</text>
</comment>
<dbReference type="PANTHER" id="PTHR40252:SF2">
    <property type="entry name" value="BLR0328 PROTEIN"/>
    <property type="match status" value="1"/>
</dbReference>
<dbReference type="SMART" id="SM01204">
    <property type="entry name" value="FIST_C"/>
    <property type="match status" value="1"/>
</dbReference>
<feature type="domain" description="FIST" evidence="1">
    <location>
        <begin position="24"/>
        <end position="219"/>
    </location>
</feature>
<dbReference type="InterPro" id="IPR019494">
    <property type="entry name" value="FIST_C"/>
</dbReference>
<dbReference type="PANTHER" id="PTHR40252">
    <property type="entry name" value="BLR0328 PROTEIN"/>
    <property type="match status" value="1"/>
</dbReference>
<organism evidence="3 4">
    <name type="scientific">Parasediminibacterium paludis</name>
    <dbReference type="NCBI Taxonomy" id="908966"/>
    <lineage>
        <taxon>Bacteria</taxon>
        <taxon>Pseudomonadati</taxon>
        <taxon>Bacteroidota</taxon>
        <taxon>Chitinophagia</taxon>
        <taxon>Chitinophagales</taxon>
        <taxon>Chitinophagaceae</taxon>
        <taxon>Parasediminibacterium</taxon>
    </lineage>
</organism>
<accession>A0ABV8PZX3</accession>
<feature type="domain" description="FIST C-domain" evidence="2">
    <location>
        <begin position="220"/>
        <end position="360"/>
    </location>
</feature>
<dbReference type="Proteomes" id="UP001595906">
    <property type="component" value="Unassembled WGS sequence"/>
</dbReference>
<reference evidence="4" key="1">
    <citation type="journal article" date="2019" name="Int. J. Syst. Evol. Microbiol.">
        <title>The Global Catalogue of Microorganisms (GCM) 10K type strain sequencing project: providing services to taxonomists for standard genome sequencing and annotation.</title>
        <authorList>
            <consortium name="The Broad Institute Genomics Platform"/>
            <consortium name="The Broad Institute Genome Sequencing Center for Infectious Disease"/>
            <person name="Wu L."/>
            <person name="Ma J."/>
        </authorList>
    </citation>
    <scope>NUCLEOTIDE SEQUENCE [LARGE SCALE GENOMIC DNA]</scope>
    <source>
        <strain evidence="4">CECT 8010</strain>
    </source>
</reference>
<dbReference type="Pfam" id="PF10442">
    <property type="entry name" value="FIST_C"/>
    <property type="match status" value="1"/>
</dbReference>
<evidence type="ECO:0000313" key="4">
    <source>
        <dbReference type="Proteomes" id="UP001595906"/>
    </source>
</evidence>
<dbReference type="RefSeq" id="WP_379013996.1">
    <property type="nucleotide sequence ID" value="NZ_JBHSDC010000019.1"/>
</dbReference>
<evidence type="ECO:0000259" key="1">
    <source>
        <dbReference type="SMART" id="SM00897"/>
    </source>
</evidence>
<sequence length="380" mass="41607">MKVAQKLFTNGHFTPSTGDTLSSNSKKLVLGFGSKTLLQDDTIFKHLQQDYPQSDIVLCSTAGEIYNDSVYDDSVSVVAIEFEKTHFTTLNINIKDQPNSFEAGKLLFTQLNFLGNLSYVLIISDGGLVNGSELVRGIEDINHGKIPVTGGLAGDAARFISTLVGCNQPPTEGNIVAIGFYGSNLQVGHGSMGGWEIFGPEKKVTRSVANRLYEIDNGSALDLYKKYLGKYVDELPGSALLFPLCVRLEGQEGYLVRTILSINEHEKEMVFAGDIPEGAYVRFMKANFDKIIDAASQAANNALVQFNTTTKPKLALLISCVGRKLILSKRTDEEIETVKDIFCNETIITGFYSYGEISPLSANTKCELNNQSMTITTFNE</sequence>
<proteinExistence type="predicted"/>